<accession>A0A5C8Z461</accession>
<gene>
    <name evidence="3" type="ORF">FMM08_20465</name>
</gene>
<sequence length="239" mass="25148">MGRARPRRRAAGGRPRGRRPRRPGRCGPGGRLRRASPPGRRAVGRGLRVSPLRTRVLLAVALVAGVVTWVALDVVDGTGAAVPMPWTVPVLLVVLAVAVLSVGRPVRRWNQGHRDRPLDALRAARTVVVAQAAGVTGAALAGAYGGFVALLLPMLGIEVRRDRMLLALAAMAGSLLLLVAGVVVERWCRLPPDDDADGRAGRQQGRRSGGQTGTSSREPGDGEVRRSAEYTPSGVSTPT</sequence>
<keyword evidence="2" id="KW-0812">Transmembrane</keyword>
<organism evidence="3 4">
    <name type="scientific">Quadrisphaera setariae</name>
    <dbReference type="NCBI Taxonomy" id="2593304"/>
    <lineage>
        <taxon>Bacteria</taxon>
        <taxon>Bacillati</taxon>
        <taxon>Actinomycetota</taxon>
        <taxon>Actinomycetes</taxon>
        <taxon>Kineosporiales</taxon>
        <taxon>Kineosporiaceae</taxon>
        <taxon>Quadrisphaera</taxon>
    </lineage>
</organism>
<keyword evidence="4" id="KW-1185">Reference proteome</keyword>
<dbReference type="Pfam" id="PF11377">
    <property type="entry name" value="DUF3180"/>
    <property type="match status" value="1"/>
</dbReference>
<dbReference type="Proteomes" id="UP000321234">
    <property type="component" value="Unassembled WGS sequence"/>
</dbReference>
<feature type="transmembrane region" description="Helical" evidence="2">
    <location>
        <begin position="127"/>
        <end position="152"/>
    </location>
</feature>
<keyword evidence="2" id="KW-1133">Transmembrane helix</keyword>
<feature type="transmembrane region" description="Helical" evidence="2">
    <location>
        <begin position="55"/>
        <end position="72"/>
    </location>
</feature>
<dbReference type="AlphaFoldDB" id="A0A5C8Z461"/>
<protein>
    <submittedName>
        <fullName evidence="3">DUF3180 domain-containing protein</fullName>
    </submittedName>
</protein>
<feature type="region of interest" description="Disordered" evidence="1">
    <location>
        <begin position="1"/>
        <end position="44"/>
    </location>
</feature>
<feature type="transmembrane region" description="Helical" evidence="2">
    <location>
        <begin position="84"/>
        <end position="106"/>
    </location>
</feature>
<evidence type="ECO:0000256" key="1">
    <source>
        <dbReference type="SAM" id="MobiDB-lite"/>
    </source>
</evidence>
<comment type="caution">
    <text evidence="3">The sequence shown here is derived from an EMBL/GenBank/DDBJ whole genome shotgun (WGS) entry which is preliminary data.</text>
</comment>
<dbReference type="InterPro" id="IPR021517">
    <property type="entry name" value="DUF3180"/>
</dbReference>
<name>A0A5C8Z461_9ACTN</name>
<feature type="compositionally biased region" description="Basic residues" evidence="1">
    <location>
        <begin position="1"/>
        <end position="24"/>
    </location>
</feature>
<keyword evidence="2" id="KW-0472">Membrane</keyword>
<evidence type="ECO:0000313" key="4">
    <source>
        <dbReference type="Proteomes" id="UP000321234"/>
    </source>
</evidence>
<proteinExistence type="predicted"/>
<feature type="region of interest" description="Disordered" evidence="1">
    <location>
        <begin position="193"/>
        <end position="239"/>
    </location>
</feature>
<evidence type="ECO:0000256" key="2">
    <source>
        <dbReference type="SAM" id="Phobius"/>
    </source>
</evidence>
<feature type="transmembrane region" description="Helical" evidence="2">
    <location>
        <begin position="164"/>
        <end position="184"/>
    </location>
</feature>
<evidence type="ECO:0000313" key="3">
    <source>
        <dbReference type="EMBL" id="TXR52357.1"/>
    </source>
</evidence>
<feature type="compositionally biased region" description="Basic and acidic residues" evidence="1">
    <location>
        <begin position="218"/>
        <end position="228"/>
    </location>
</feature>
<dbReference type="EMBL" id="VKAC01000015">
    <property type="protein sequence ID" value="TXR52357.1"/>
    <property type="molecule type" value="Genomic_DNA"/>
</dbReference>
<reference evidence="3 4" key="1">
    <citation type="submission" date="2019-07" db="EMBL/GenBank/DDBJ databases">
        <title>Quadrisphaera sp. strain DD2A genome sequencing and assembly.</title>
        <authorList>
            <person name="Kim I."/>
        </authorList>
    </citation>
    <scope>NUCLEOTIDE SEQUENCE [LARGE SCALE GENOMIC DNA]</scope>
    <source>
        <strain evidence="3 4">DD2A</strain>
    </source>
</reference>